<evidence type="ECO:0000313" key="4">
    <source>
        <dbReference type="Proteomes" id="UP000320773"/>
    </source>
</evidence>
<comment type="caution">
    <text evidence="3">The sequence shown here is derived from an EMBL/GenBank/DDBJ whole genome shotgun (WGS) entry which is preliminary data.</text>
</comment>
<feature type="chain" id="PRO_5021945752" evidence="1">
    <location>
        <begin position="21"/>
        <end position="237"/>
    </location>
</feature>
<evidence type="ECO:0000256" key="1">
    <source>
        <dbReference type="SAM" id="SignalP"/>
    </source>
</evidence>
<dbReference type="AlphaFoldDB" id="A0A543G6U6"/>
<evidence type="ECO:0000259" key="2">
    <source>
        <dbReference type="Pfam" id="PF09992"/>
    </source>
</evidence>
<sequence length="237" mass="26827">MGLLLLLTAGLIAFKTNQNAIDDQILTYTVDTKTQDLQLFWKNDKGETFKSIQNLKNYVESKTLTLTFAMNGGMFNKDFSPQGLFIQNKKIRMILDTADGNGNFYLKPNGIFYITTDNKPFVCKTTNFNYNGKIKYATQSGPMLIIDGQVHSAFKDGSTNLNIRNGVGILPDNRVVFAMSKTEINFYDFAKYFQRLGCKNALYLDGFVSRTYLPEKNWIQTDGNFGVIFGVTVKKNK</sequence>
<dbReference type="Proteomes" id="UP000320773">
    <property type="component" value="Unassembled WGS sequence"/>
</dbReference>
<feature type="domain" description="Phosphodiester glycosidase" evidence="2">
    <location>
        <begin position="67"/>
        <end position="214"/>
    </location>
</feature>
<proteinExistence type="predicted"/>
<reference evidence="3 4" key="1">
    <citation type="submission" date="2019-06" db="EMBL/GenBank/DDBJ databases">
        <title>Genomic Encyclopedia of Archaeal and Bacterial Type Strains, Phase II (KMG-II): from individual species to whole genera.</title>
        <authorList>
            <person name="Goeker M."/>
        </authorList>
    </citation>
    <scope>NUCLEOTIDE SEQUENCE [LARGE SCALE GENOMIC DNA]</scope>
    <source>
        <strain evidence="3 4">DSM 24789</strain>
    </source>
</reference>
<dbReference type="InterPro" id="IPR018711">
    <property type="entry name" value="NAGPA"/>
</dbReference>
<keyword evidence="1" id="KW-0732">Signal</keyword>
<name>A0A543G6U6_9FLAO</name>
<evidence type="ECO:0000313" key="3">
    <source>
        <dbReference type="EMBL" id="TQM41815.1"/>
    </source>
</evidence>
<dbReference type="Pfam" id="PF09992">
    <property type="entry name" value="NAGPA"/>
    <property type="match status" value="1"/>
</dbReference>
<feature type="signal peptide" evidence="1">
    <location>
        <begin position="1"/>
        <end position="20"/>
    </location>
</feature>
<accession>A0A543G6U6</accession>
<dbReference type="RefSeq" id="WP_260439135.1">
    <property type="nucleotide sequence ID" value="NZ_VFPJ01000001.1"/>
</dbReference>
<gene>
    <name evidence="3" type="ORF">BC670_2826</name>
</gene>
<protein>
    <submittedName>
        <fullName evidence="3">Uncharacterized protein YigE (DUF2233 family)</fullName>
    </submittedName>
</protein>
<organism evidence="3 4">
    <name type="scientific">Flavobacterium branchiophilum</name>
    <dbReference type="NCBI Taxonomy" id="55197"/>
    <lineage>
        <taxon>Bacteria</taxon>
        <taxon>Pseudomonadati</taxon>
        <taxon>Bacteroidota</taxon>
        <taxon>Flavobacteriia</taxon>
        <taxon>Flavobacteriales</taxon>
        <taxon>Flavobacteriaceae</taxon>
        <taxon>Flavobacterium</taxon>
    </lineage>
</organism>
<dbReference type="EMBL" id="VFPJ01000001">
    <property type="protein sequence ID" value="TQM41815.1"/>
    <property type="molecule type" value="Genomic_DNA"/>
</dbReference>